<dbReference type="InterPro" id="IPR050974">
    <property type="entry name" value="Plant_ZF_CCCH"/>
</dbReference>
<dbReference type="PANTHER" id="PTHR12506:SF75">
    <property type="entry name" value="ZINC FINGER CCCH DOMAIN-CONTAINING PROTEIN 67-LIKE"/>
    <property type="match status" value="1"/>
</dbReference>
<feature type="domain" description="C3H1-type" evidence="7">
    <location>
        <begin position="143"/>
        <end position="171"/>
    </location>
</feature>
<dbReference type="EMBL" id="JBDFQZ010000004">
    <property type="protein sequence ID" value="KAK9735322.1"/>
    <property type="molecule type" value="Genomic_DNA"/>
</dbReference>
<keyword evidence="1 5" id="KW-0479">Metal-binding</keyword>
<feature type="domain" description="C3H1-type" evidence="7">
    <location>
        <begin position="337"/>
        <end position="365"/>
    </location>
</feature>
<feature type="region of interest" description="Disordered" evidence="6">
    <location>
        <begin position="504"/>
        <end position="553"/>
    </location>
</feature>
<feature type="domain" description="C3H1-type" evidence="7">
    <location>
        <begin position="188"/>
        <end position="216"/>
    </location>
</feature>
<dbReference type="InterPro" id="IPR000571">
    <property type="entry name" value="Znf_CCCH"/>
</dbReference>
<keyword evidence="9" id="KW-1185">Reference proteome</keyword>
<feature type="zinc finger region" description="C3H1-type" evidence="5">
    <location>
        <begin position="472"/>
        <end position="500"/>
    </location>
</feature>
<feature type="domain" description="C3H1-type" evidence="7">
    <location>
        <begin position="93"/>
        <end position="121"/>
    </location>
</feature>
<dbReference type="Proteomes" id="UP001443914">
    <property type="component" value="Unassembled WGS sequence"/>
</dbReference>
<dbReference type="SMART" id="SM00356">
    <property type="entry name" value="ZnF_C3H1"/>
    <property type="match status" value="6"/>
</dbReference>
<feature type="compositionally biased region" description="Polar residues" evidence="6">
    <location>
        <begin position="391"/>
        <end position="400"/>
    </location>
</feature>
<dbReference type="EMBL" id="JBDFQZ010000004">
    <property type="protein sequence ID" value="KAK9735321.1"/>
    <property type="molecule type" value="Genomic_DNA"/>
</dbReference>
<feature type="zinc finger region" description="C3H1-type" evidence="5">
    <location>
        <begin position="143"/>
        <end position="171"/>
    </location>
</feature>
<keyword evidence="3 5" id="KW-0862">Zinc</keyword>
<evidence type="ECO:0000256" key="4">
    <source>
        <dbReference type="ARBA" id="ARBA00023125"/>
    </source>
</evidence>
<evidence type="ECO:0000313" key="8">
    <source>
        <dbReference type="EMBL" id="KAK9735322.1"/>
    </source>
</evidence>
<keyword evidence="4" id="KW-0238">DNA-binding</keyword>
<feature type="zinc finger region" description="C3H1-type" evidence="5">
    <location>
        <begin position="426"/>
        <end position="454"/>
    </location>
</feature>
<dbReference type="EMBL" id="JBDFQZ010000004">
    <property type="protein sequence ID" value="KAK9735320.1"/>
    <property type="molecule type" value="Genomic_DNA"/>
</dbReference>
<proteinExistence type="predicted"/>
<sequence length="553" mass="61776">MGTWEEESSELFESQNEINKDISSNGTHHDEIDVEVVGVNGNVNGAECREDESNVVVDEGALVKQLESLDFQNNAAAAAVDDDGLENQVYPLRPYAADCSFYIKVGSCKFGQNCRYNHPPKRDYQAAGDKEKGYEESNGFAGDAGKIECKYFQTPGGCKYGEACRYNHSASRVERENVELNFLGLPIRPSAEECTYYLRNGSCGYGANCRFNHPDPSALKEFDPGNSRENGKSVRGGITLPRNYGGDQSPSYGEISQGSSAPPNSMNASYGPPYATDTRSYHQTMPPTRGWNQNQVVGSSPANKFPLPHQAMNNFSKRVDPSTHYENLMQIEEFPERPGQPDCDYFMKTGNCKYRLACRYNHPTGQKSKPHMPPLSSKGLYPRPPAMLPAESSQYLNQNSDDTRKRGMYSANHQSHQVQNGEFPERPQQPECEYYMKTGQCKFMSACRYHHPRNRVPTSSQCALSEKGLPLRPGAKLCRNYEQQGMCKYGRNCLYNHPDEYSPQVPAATNSDTPFTTNSDRPYATNSDRPYATNSDRPVANNVDSAWDDGWGM</sequence>
<feature type="zinc finger region" description="C3H1-type" evidence="5">
    <location>
        <begin position="188"/>
        <end position="216"/>
    </location>
</feature>
<dbReference type="InterPro" id="IPR036855">
    <property type="entry name" value="Znf_CCCH_sf"/>
</dbReference>
<name>A0AAW1LMW7_SAPOF</name>
<dbReference type="AlphaFoldDB" id="A0AAW1LMW7"/>
<feature type="zinc finger region" description="C3H1-type" evidence="5">
    <location>
        <begin position="337"/>
        <end position="365"/>
    </location>
</feature>
<dbReference type="GO" id="GO:0003677">
    <property type="term" value="F:DNA binding"/>
    <property type="evidence" value="ECO:0007669"/>
    <property type="project" value="UniProtKB-KW"/>
</dbReference>
<feature type="compositionally biased region" description="Polar residues" evidence="6">
    <location>
        <begin position="507"/>
        <end position="536"/>
    </location>
</feature>
<dbReference type="PANTHER" id="PTHR12506">
    <property type="entry name" value="PROTEIN PHOSPHATASE RELATED"/>
    <property type="match status" value="1"/>
</dbReference>
<dbReference type="PROSITE" id="PS50103">
    <property type="entry name" value="ZF_C3H1"/>
    <property type="match status" value="6"/>
</dbReference>
<dbReference type="Pfam" id="PF00642">
    <property type="entry name" value="zf-CCCH"/>
    <property type="match status" value="6"/>
</dbReference>
<gene>
    <name evidence="8" type="ORF">RND81_04G198700</name>
</gene>
<feature type="compositionally biased region" description="Polar residues" evidence="6">
    <location>
        <begin position="246"/>
        <end position="268"/>
    </location>
</feature>
<keyword evidence="2 5" id="KW-0863">Zinc-finger</keyword>
<dbReference type="GO" id="GO:0003729">
    <property type="term" value="F:mRNA binding"/>
    <property type="evidence" value="ECO:0007669"/>
    <property type="project" value="TreeGrafter"/>
</dbReference>
<evidence type="ECO:0000259" key="7">
    <source>
        <dbReference type="PROSITE" id="PS50103"/>
    </source>
</evidence>
<dbReference type="Gene3D" id="2.30.30.1190">
    <property type="match status" value="1"/>
</dbReference>
<feature type="compositionally biased region" description="Polar residues" evidence="6">
    <location>
        <begin position="411"/>
        <end position="420"/>
    </location>
</feature>
<reference evidence="8 9" key="1">
    <citation type="submission" date="2024-03" db="EMBL/GenBank/DDBJ databases">
        <title>WGS assembly of Saponaria officinalis var. Norfolk2.</title>
        <authorList>
            <person name="Jenkins J."/>
            <person name="Shu S."/>
            <person name="Grimwood J."/>
            <person name="Barry K."/>
            <person name="Goodstein D."/>
            <person name="Schmutz J."/>
            <person name="Leebens-Mack J."/>
            <person name="Osbourn A."/>
        </authorList>
    </citation>
    <scope>NUCLEOTIDE SEQUENCE [LARGE SCALE GENOMIC DNA]</scope>
    <source>
        <strain evidence="9">cv. Norfolk2</strain>
        <strain evidence="8">JIC</strain>
        <tissue evidence="8">Leaf</tissue>
    </source>
</reference>
<protein>
    <recommendedName>
        <fullName evidence="7">C3H1-type domain-containing protein</fullName>
    </recommendedName>
</protein>
<dbReference type="SUPFAM" id="SSF90229">
    <property type="entry name" value="CCCH zinc finger"/>
    <property type="match status" value="5"/>
</dbReference>
<feature type="domain" description="C3H1-type" evidence="7">
    <location>
        <begin position="426"/>
        <end position="454"/>
    </location>
</feature>
<evidence type="ECO:0000256" key="2">
    <source>
        <dbReference type="ARBA" id="ARBA00022771"/>
    </source>
</evidence>
<accession>A0AAW1LMW7</accession>
<comment type="caution">
    <text evidence="8">The sequence shown here is derived from an EMBL/GenBank/DDBJ whole genome shotgun (WGS) entry which is preliminary data.</text>
</comment>
<evidence type="ECO:0000256" key="6">
    <source>
        <dbReference type="SAM" id="MobiDB-lite"/>
    </source>
</evidence>
<evidence type="ECO:0000256" key="5">
    <source>
        <dbReference type="PROSITE-ProRule" id="PRU00723"/>
    </source>
</evidence>
<evidence type="ECO:0000256" key="3">
    <source>
        <dbReference type="ARBA" id="ARBA00022833"/>
    </source>
</evidence>
<evidence type="ECO:0000313" key="9">
    <source>
        <dbReference type="Proteomes" id="UP001443914"/>
    </source>
</evidence>
<evidence type="ECO:0000256" key="1">
    <source>
        <dbReference type="ARBA" id="ARBA00022723"/>
    </source>
</evidence>
<organism evidence="8 9">
    <name type="scientific">Saponaria officinalis</name>
    <name type="common">Common soapwort</name>
    <name type="synonym">Lychnis saponaria</name>
    <dbReference type="NCBI Taxonomy" id="3572"/>
    <lineage>
        <taxon>Eukaryota</taxon>
        <taxon>Viridiplantae</taxon>
        <taxon>Streptophyta</taxon>
        <taxon>Embryophyta</taxon>
        <taxon>Tracheophyta</taxon>
        <taxon>Spermatophyta</taxon>
        <taxon>Magnoliopsida</taxon>
        <taxon>eudicotyledons</taxon>
        <taxon>Gunneridae</taxon>
        <taxon>Pentapetalae</taxon>
        <taxon>Caryophyllales</taxon>
        <taxon>Caryophyllaceae</taxon>
        <taxon>Caryophylleae</taxon>
        <taxon>Saponaria</taxon>
    </lineage>
</organism>
<dbReference type="GO" id="GO:0008270">
    <property type="term" value="F:zinc ion binding"/>
    <property type="evidence" value="ECO:0007669"/>
    <property type="project" value="UniProtKB-KW"/>
</dbReference>
<feature type="zinc finger region" description="C3H1-type" evidence="5">
    <location>
        <begin position="93"/>
        <end position="121"/>
    </location>
</feature>
<dbReference type="Gene3D" id="4.10.1000.10">
    <property type="entry name" value="Zinc finger, CCCH-type"/>
    <property type="match status" value="3"/>
</dbReference>
<feature type="region of interest" description="Disordered" evidence="6">
    <location>
        <begin position="220"/>
        <end position="283"/>
    </location>
</feature>
<feature type="domain" description="C3H1-type" evidence="7">
    <location>
        <begin position="472"/>
        <end position="500"/>
    </location>
</feature>
<feature type="region of interest" description="Disordered" evidence="6">
    <location>
        <begin position="364"/>
        <end position="426"/>
    </location>
</feature>